<evidence type="ECO:0000313" key="4">
    <source>
        <dbReference type="Proteomes" id="UP001501231"/>
    </source>
</evidence>
<dbReference type="InterPro" id="IPR046253">
    <property type="entry name" value="DUF6286"/>
</dbReference>
<keyword evidence="4" id="KW-1185">Reference proteome</keyword>
<keyword evidence="1" id="KW-0472">Membrane</keyword>
<organism evidence="3 4">
    <name type="scientific">Actinomadura vinacea</name>
    <dbReference type="NCBI Taxonomy" id="115336"/>
    <lineage>
        <taxon>Bacteria</taxon>
        <taxon>Bacillati</taxon>
        <taxon>Actinomycetota</taxon>
        <taxon>Actinomycetes</taxon>
        <taxon>Streptosporangiales</taxon>
        <taxon>Thermomonosporaceae</taxon>
        <taxon>Actinomadura</taxon>
    </lineage>
</organism>
<feature type="transmembrane region" description="Helical" evidence="1">
    <location>
        <begin position="87"/>
        <end position="106"/>
    </location>
</feature>
<keyword evidence="1" id="KW-0812">Transmembrane</keyword>
<protein>
    <recommendedName>
        <fullName evidence="2">DUF6286 domain-containing protein</fullName>
    </recommendedName>
</protein>
<name>A0ABP5WW29_9ACTN</name>
<gene>
    <name evidence="3" type="ORF">GCM10010191_56500</name>
</gene>
<reference evidence="4" key="1">
    <citation type="journal article" date="2019" name="Int. J. Syst. Evol. Microbiol.">
        <title>The Global Catalogue of Microorganisms (GCM) 10K type strain sequencing project: providing services to taxonomists for standard genome sequencing and annotation.</title>
        <authorList>
            <consortium name="The Broad Institute Genomics Platform"/>
            <consortium name="The Broad Institute Genome Sequencing Center for Infectious Disease"/>
            <person name="Wu L."/>
            <person name="Ma J."/>
        </authorList>
    </citation>
    <scope>NUCLEOTIDE SEQUENCE [LARGE SCALE GENOMIC DNA]</scope>
    <source>
        <strain evidence="4">JCM 3325</strain>
    </source>
</reference>
<feature type="transmembrane region" description="Helical" evidence="1">
    <location>
        <begin position="31"/>
        <end position="51"/>
    </location>
</feature>
<evidence type="ECO:0000259" key="2">
    <source>
        <dbReference type="Pfam" id="PF19803"/>
    </source>
</evidence>
<comment type="caution">
    <text evidence="3">The sequence shown here is derived from an EMBL/GenBank/DDBJ whole genome shotgun (WGS) entry which is preliminary data.</text>
</comment>
<evidence type="ECO:0000256" key="1">
    <source>
        <dbReference type="SAM" id="Phobius"/>
    </source>
</evidence>
<keyword evidence="1" id="KW-1133">Transmembrane helix</keyword>
<accession>A0ABP5WW29</accession>
<dbReference type="Pfam" id="PF19803">
    <property type="entry name" value="DUF6286"/>
    <property type="match status" value="1"/>
</dbReference>
<feature type="domain" description="DUF6286" evidence="2">
    <location>
        <begin position="100"/>
        <end position="203"/>
    </location>
</feature>
<proteinExistence type="predicted"/>
<sequence length="208" mass="22619">MGDTLVSGTSGGARARRRERRRARRLAAREFRSVQVTGLVAAPLLLAAGFIGTLEVVTALVGEPAGLVPADRWSAWLRESAWRDAPVRGAAAAVAGLGGLVLLALLPRRRPRTLPLRAADPLMAAVIGRRELQRSLAAAALAVPGIVRARARVRGGRFRRRVSVRAATYYRNPANLDELVRGAVASRLAEIDLLDPRRVHVRLKWRKD</sequence>
<dbReference type="Proteomes" id="UP001501231">
    <property type="component" value="Unassembled WGS sequence"/>
</dbReference>
<dbReference type="EMBL" id="BAAARW010000020">
    <property type="protein sequence ID" value="GAA2434667.1"/>
    <property type="molecule type" value="Genomic_DNA"/>
</dbReference>
<evidence type="ECO:0000313" key="3">
    <source>
        <dbReference type="EMBL" id="GAA2434667.1"/>
    </source>
</evidence>